<keyword evidence="6" id="KW-0460">Magnesium</keyword>
<keyword evidence="9 10" id="KW-0131">Cell cycle</keyword>
<dbReference type="PROSITE" id="PS51706">
    <property type="entry name" value="G_ENGB"/>
    <property type="match status" value="1"/>
</dbReference>
<dbReference type="Pfam" id="PF01926">
    <property type="entry name" value="MMR_HSR1"/>
    <property type="match status" value="1"/>
</dbReference>
<protein>
    <recommendedName>
        <fullName evidence="10">Probable GTP-binding protein EngB</fullName>
    </recommendedName>
</protein>
<dbReference type="GO" id="GO:0046872">
    <property type="term" value="F:metal ion binding"/>
    <property type="evidence" value="ECO:0007669"/>
    <property type="project" value="UniProtKB-KW"/>
</dbReference>
<dbReference type="NCBIfam" id="TIGR03598">
    <property type="entry name" value="GTPase_YsxC"/>
    <property type="match status" value="1"/>
</dbReference>
<dbReference type="HAMAP" id="MF_00321">
    <property type="entry name" value="GTPase_EngB"/>
    <property type="match status" value="1"/>
</dbReference>
<evidence type="ECO:0000259" key="11">
    <source>
        <dbReference type="PROSITE" id="PS51706"/>
    </source>
</evidence>
<dbReference type="InterPro" id="IPR030393">
    <property type="entry name" value="G_ENGB_dom"/>
</dbReference>
<dbReference type="GO" id="GO:0005829">
    <property type="term" value="C:cytosol"/>
    <property type="evidence" value="ECO:0007669"/>
    <property type="project" value="TreeGrafter"/>
</dbReference>
<sequence length="196" mass="22284">MKIKQAEYLISAVKPHQYPPEMYPEIAFVGRSNVGKSSIINTLVNRKNMARTSGKPGKTQTINFYDVNNQLRFVDLPGYGFAKVSKEQKIGWKKMIESYLLNRTPLQGVVQLIDLRHKPTEEDQGMFSWLLENNFPVLLVATKSDKLSKNQIHKNLKIVCDVLSVPKDYPIVFSANTKTGKEEVWESLSGLVEINN</sequence>
<dbReference type="InterPro" id="IPR006073">
    <property type="entry name" value="GTP-bd"/>
</dbReference>
<dbReference type="PANTHER" id="PTHR11649">
    <property type="entry name" value="MSS1/TRME-RELATED GTP-BINDING PROTEIN"/>
    <property type="match status" value="1"/>
</dbReference>
<dbReference type="CDD" id="cd01876">
    <property type="entry name" value="YihA_EngB"/>
    <property type="match status" value="1"/>
</dbReference>
<reference evidence="12" key="2">
    <citation type="submission" date="2024-06" db="EMBL/GenBank/DDBJ databases">
        <authorList>
            <person name="Petrova K.O."/>
            <person name="Toshchakov S.V."/>
            <person name="Boltjanskaja Y.V."/>
            <person name="Kevbrin V."/>
        </authorList>
    </citation>
    <scope>NUCLEOTIDE SEQUENCE</scope>
    <source>
        <strain evidence="12">Z-910T</strain>
    </source>
</reference>
<evidence type="ECO:0000256" key="2">
    <source>
        <dbReference type="ARBA" id="ARBA00009638"/>
    </source>
</evidence>
<gene>
    <name evidence="12" type="primary">yihA</name>
    <name evidence="10" type="synonym">engB</name>
    <name evidence="12" type="ORF">PRVXT_001833</name>
</gene>
<proteinExistence type="inferred from homology"/>
<evidence type="ECO:0000256" key="4">
    <source>
        <dbReference type="ARBA" id="ARBA00022723"/>
    </source>
</evidence>
<keyword evidence="4" id="KW-0479">Metal-binding</keyword>
<reference evidence="12" key="1">
    <citation type="journal article" date="2013" name="Extremophiles">
        <title>Proteinivorax tanatarense gen. nov., sp. nov., an anaerobic, haloalkaliphilic, proteolytic bacterium isolated from a decaying algal bloom, and proposal of Proteinivoraceae fam. nov.</title>
        <authorList>
            <person name="Kevbrin V."/>
            <person name="Boltyanskaya Y."/>
            <person name="Zhilina T."/>
            <person name="Kolganova T."/>
            <person name="Lavrentjeva E."/>
            <person name="Kuznetsov B."/>
        </authorList>
    </citation>
    <scope>NUCLEOTIDE SEQUENCE</scope>
    <source>
        <strain evidence="12">Z-910T</strain>
    </source>
</reference>
<evidence type="ECO:0000256" key="6">
    <source>
        <dbReference type="ARBA" id="ARBA00022842"/>
    </source>
</evidence>
<dbReference type="SUPFAM" id="SSF52540">
    <property type="entry name" value="P-loop containing nucleoside triphosphate hydrolases"/>
    <property type="match status" value="1"/>
</dbReference>
<dbReference type="GO" id="GO:0005525">
    <property type="term" value="F:GTP binding"/>
    <property type="evidence" value="ECO:0007669"/>
    <property type="project" value="UniProtKB-UniRule"/>
</dbReference>
<dbReference type="GO" id="GO:0000917">
    <property type="term" value="P:division septum assembly"/>
    <property type="evidence" value="ECO:0007669"/>
    <property type="project" value="UniProtKB-KW"/>
</dbReference>
<evidence type="ECO:0000256" key="1">
    <source>
        <dbReference type="ARBA" id="ARBA00001946"/>
    </source>
</evidence>
<dbReference type="Gene3D" id="3.40.50.300">
    <property type="entry name" value="P-loop containing nucleotide triphosphate hydrolases"/>
    <property type="match status" value="1"/>
</dbReference>
<evidence type="ECO:0000256" key="9">
    <source>
        <dbReference type="ARBA" id="ARBA00023306"/>
    </source>
</evidence>
<dbReference type="InterPro" id="IPR027417">
    <property type="entry name" value="P-loop_NTPase"/>
</dbReference>
<comment type="cofactor">
    <cofactor evidence="1">
        <name>Mg(2+)</name>
        <dbReference type="ChEBI" id="CHEBI:18420"/>
    </cofactor>
</comment>
<evidence type="ECO:0000256" key="3">
    <source>
        <dbReference type="ARBA" id="ARBA00022618"/>
    </source>
</evidence>
<comment type="similarity">
    <text evidence="2 10">Belongs to the TRAFAC class TrmE-Era-EngA-EngB-Septin-like GTPase superfamily. EngB GTPase family.</text>
</comment>
<keyword evidence="5 10" id="KW-0547">Nucleotide-binding</keyword>
<keyword evidence="3 10" id="KW-0132">Cell division</keyword>
<dbReference type="AlphaFoldDB" id="A0AAU7VIH4"/>
<dbReference type="PANTHER" id="PTHR11649:SF13">
    <property type="entry name" value="ENGB-TYPE G DOMAIN-CONTAINING PROTEIN"/>
    <property type="match status" value="1"/>
</dbReference>
<evidence type="ECO:0000256" key="7">
    <source>
        <dbReference type="ARBA" id="ARBA00023134"/>
    </source>
</evidence>
<evidence type="ECO:0000313" key="12">
    <source>
        <dbReference type="EMBL" id="XBX73829.1"/>
    </source>
</evidence>
<organism evidence="12">
    <name type="scientific">Proteinivorax tanatarense</name>
    <dbReference type="NCBI Taxonomy" id="1260629"/>
    <lineage>
        <taxon>Bacteria</taxon>
        <taxon>Bacillati</taxon>
        <taxon>Bacillota</taxon>
        <taxon>Clostridia</taxon>
        <taxon>Eubacteriales</taxon>
        <taxon>Proteinivoracaceae</taxon>
        <taxon>Proteinivorax</taxon>
    </lineage>
</organism>
<accession>A0AAU7VIH4</accession>
<evidence type="ECO:0000256" key="8">
    <source>
        <dbReference type="ARBA" id="ARBA00023210"/>
    </source>
</evidence>
<keyword evidence="8 10" id="KW-0717">Septation</keyword>
<feature type="domain" description="EngB-type G" evidence="11">
    <location>
        <begin position="22"/>
        <end position="194"/>
    </location>
</feature>
<comment type="function">
    <text evidence="10">Necessary for normal cell division and for the maintenance of normal septation.</text>
</comment>
<dbReference type="FunFam" id="3.40.50.300:FF:000098">
    <property type="entry name" value="Probable GTP-binding protein EngB"/>
    <property type="match status" value="1"/>
</dbReference>
<dbReference type="EMBL" id="CP158367">
    <property type="protein sequence ID" value="XBX73829.1"/>
    <property type="molecule type" value="Genomic_DNA"/>
</dbReference>
<dbReference type="RefSeq" id="WP_350342591.1">
    <property type="nucleotide sequence ID" value="NZ_CP158367.1"/>
</dbReference>
<evidence type="ECO:0000256" key="5">
    <source>
        <dbReference type="ARBA" id="ARBA00022741"/>
    </source>
</evidence>
<keyword evidence="7 10" id="KW-0342">GTP-binding</keyword>
<evidence type="ECO:0000256" key="10">
    <source>
        <dbReference type="HAMAP-Rule" id="MF_00321"/>
    </source>
</evidence>
<name>A0AAU7VIH4_9FIRM</name>
<dbReference type="InterPro" id="IPR019987">
    <property type="entry name" value="GTP-bd_ribosome_bio_YsxC"/>
</dbReference>